<proteinExistence type="predicted"/>
<dbReference type="Proteomes" id="UP000054776">
    <property type="component" value="Unassembled WGS sequence"/>
</dbReference>
<name>A0A0V1BY32_TRISP</name>
<reference evidence="1 2" key="1">
    <citation type="submission" date="2015-01" db="EMBL/GenBank/DDBJ databases">
        <title>Evolution of Trichinella species and genotypes.</title>
        <authorList>
            <person name="Korhonen P.K."/>
            <person name="Edoardo P."/>
            <person name="Giuseppe L.R."/>
            <person name="Gasser R.B."/>
        </authorList>
    </citation>
    <scope>NUCLEOTIDE SEQUENCE [LARGE SCALE GENOMIC DNA]</scope>
    <source>
        <strain evidence="1">ISS3</strain>
    </source>
</reference>
<evidence type="ECO:0000313" key="2">
    <source>
        <dbReference type="Proteomes" id="UP000054776"/>
    </source>
</evidence>
<dbReference type="AlphaFoldDB" id="A0A0V1BY32"/>
<sequence length="73" mass="8571">MLQANRGNFVIAYTIGVEEEEEALVSFNPYRTLALYQQTHNSQLEHKRANWRNRNQQNLSSGLIDFVNYQRLA</sequence>
<accession>A0A0V1BY32</accession>
<organism evidence="1 2">
    <name type="scientific">Trichinella spiralis</name>
    <name type="common">Trichina worm</name>
    <dbReference type="NCBI Taxonomy" id="6334"/>
    <lineage>
        <taxon>Eukaryota</taxon>
        <taxon>Metazoa</taxon>
        <taxon>Ecdysozoa</taxon>
        <taxon>Nematoda</taxon>
        <taxon>Enoplea</taxon>
        <taxon>Dorylaimia</taxon>
        <taxon>Trichinellida</taxon>
        <taxon>Trichinellidae</taxon>
        <taxon>Trichinella</taxon>
    </lineage>
</organism>
<keyword evidence="2" id="KW-1185">Reference proteome</keyword>
<comment type="caution">
    <text evidence="1">The sequence shown here is derived from an EMBL/GenBank/DDBJ whole genome shotgun (WGS) entry which is preliminary data.</text>
</comment>
<dbReference type="EMBL" id="JYDH01000005">
    <property type="protein sequence ID" value="KRY41983.1"/>
    <property type="molecule type" value="Genomic_DNA"/>
</dbReference>
<dbReference type="InParanoid" id="A0A0V1BY32"/>
<evidence type="ECO:0000313" key="1">
    <source>
        <dbReference type="EMBL" id="KRY41983.1"/>
    </source>
</evidence>
<protein>
    <submittedName>
        <fullName evidence="1">Uncharacterized protein</fullName>
    </submittedName>
</protein>
<gene>
    <name evidence="1" type="ORF">T01_3797</name>
</gene>